<dbReference type="GO" id="GO:0005524">
    <property type="term" value="F:ATP binding"/>
    <property type="evidence" value="ECO:0007669"/>
    <property type="project" value="InterPro"/>
</dbReference>
<dbReference type="GO" id="GO:0006302">
    <property type="term" value="P:double-strand break repair"/>
    <property type="evidence" value="ECO:0007669"/>
    <property type="project" value="TreeGrafter"/>
</dbReference>
<dbReference type="STRING" id="373672.SAMN05421785_11372"/>
<evidence type="ECO:0000259" key="1">
    <source>
        <dbReference type="Pfam" id="PF13304"/>
    </source>
</evidence>
<dbReference type="RefSeq" id="WP_076395433.1">
    <property type="nucleotide sequence ID" value="NZ_FTOV01000013.1"/>
</dbReference>
<accession>A0A1N7QM15</accession>
<proteinExistence type="predicted"/>
<protein>
    <submittedName>
        <fullName evidence="2">AAA domain-containing protein, putative AbiEii toxin, Type IV TA system</fullName>
    </submittedName>
</protein>
<dbReference type="InterPro" id="IPR003959">
    <property type="entry name" value="ATPase_AAA_core"/>
</dbReference>
<reference evidence="2 3" key="1">
    <citation type="submission" date="2017-01" db="EMBL/GenBank/DDBJ databases">
        <authorList>
            <person name="Mah S.A."/>
            <person name="Swanson W.J."/>
            <person name="Moy G.W."/>
            <person name="Vacquier V.D."/>
        </authorList>
    </citation>
    <scope>NUCLEOTIDE SEQUENCE [LARGE SCALE GENOMIC DNA]</scope>
    <source>
        <strain evidence="2 3">DSM 18014</strain>
    </source>
</reference>
<dbReference type="AlphaFoldDB" id="A0A1N7QM15"/>
<dbReference type="Proteomes" id="UP000185781">
    <property type="component" value="Unassembled WGS sequence"/>
</dbReference>
<dbReference type="GO" id="GO:0016887">
    <property type="term" value="F:ATP hydrolysis activity"/>
    <property type="evidence" value="ECO:0007669"/>
    <property type="project" value="InterPro"/>
</dbReference>
<evidence type="ECO:0000313" key="2">
    <source>
        <dbReference type="EMBL" id="SIT23537.1"/>
    </source>
</evidence>
<dbReference type="SUPFAM" id="SSF52540">
    <property type="entry name" value="P-loop containing nucleoside triphosphate hydrolases"/>
    <property type="match status" value="1"/>
</dbReference>
<sequence>MRLVAIYTKDHFLFSESLVNLGGKYIYNIQYKQENKYEVIRTPNSNYIENFWSNNISLVSAIVGENGAGKTSVFRNLNKIFSPYDRQDRMFDAIFIFENLLEDSYCYFSEKFEIDEVTKIQRNQIETIYYSPVIDYDLTDINSPISLIYHYSDSISTFYLQNIQRHLFFLKNTELVENLKKSYDHFPFYEKLIIKANSLYKDDFEKVYIQTTIGNNFYRVRNDLMELAKYKPYCFSSEDAVEEYFNNHKGVQEELHEIWDIYKNSEETSHLLHDGKDFKKNLEVNLLSFLVINDTFTMNNDNGGYDFNKILEAENFTDKLHHFFNKYIIQTSKFFYNVLLNGKDELNIKDSEILLEELKNNNNLIKGKISGFEKVYINEAIKKHIIIFKNILDFIEQINQFIDDDSTTEFEGGLEIDIQKLDLEAFNKFIKTYEFLKDELTDSLPNKSRDILEIRSTKKLSTGEKALIDLYSSIYDYLKALRDHQYNENCIFLLDEADLGFHPEWKKRYINALTTTLPILINSLKDKIKNIQIIFATHDPLTLSDIPNTNVVYLKKEPATTKVLSEGEKPTKSFGANITDLLADSFFIKDGLIGDFAKEKIDYLIKYLNGDESSLITDKIEAKKIIDIIDEPVLKYKLEDMYFEKFPEEYNKEKEIEELMRKAQELGLNIQR</sequence>
<dbReference type="OrthoDB" id="997844at2"/>
<dbReference type="InterPro" id="IPR027417">
    <property type="entry name" value="P-loop_NTPase"/>
</dbReference>
<dbReference type="GO" id="GO:0000731">
    <property type="term" value="P:DNA synthesis involved in DNA repair"/>
    <property type="evidence" value="ECO:0007669"/>
    <property type="project" value="TreeGrafter"/>
</dbReference>
<dbReference type="PANTHER" id="PTHR32182">
    <property type="entry name" value="DNA REPLICATION AND REPAIR PROTEIN RECF"/>
    <property type="match status" value="1"/>
</dbReference>
<feature type="domain" description="ATPase AAA-type core" evidence="1">
    <location>
        <begin position="440"/>
        <end position="544"/>
    </location>
</feature>
<evidence type="ECO:0000313" key="3">
    <source>
        <dbReference type="Proteomes" id="UP000185781"/>
    </source>
</evidence>
<dbReference type="EMBL" id="FTOV01000013">
    <property type="protein sequence ID" value="SIT23537.1"/>
    <property type="molecule type" value="Genomic_DNA"/>
</dbReference>
<name>A0A1N7QM15_9FLAO</name>
<dbReference type="Pfam" id="PF13304">
    <property type="entry name" value="AAA_21"/>
    <property type="match status" value="1"/>
</dbReference>
<organism evidence="2 3">
    <name type="scientific">Chryseobacterium gambrini</name>
    <dbReference type="NCBI Taxonomy" id="373672"/>
    <lineage>
        <taxon>Bacteria</taxon>
        <taxon>Pseudomonadati</taxon>
        <taxon>Bacteroidota</taxon>
        <taxon>Flavobacteriia</taxon>
        <taxon>Flavobacteriales</taxon>
        <taxon>Weeksellaceae</taxon>
        <taxon>Chryseobacterium group</taxon>
        <taxon>Chryseobacterium</taxon>
    </lineage>
</organism>
<dbReference type="Gene3D" id="3.40.50.300">
    <property type="entry name" value="P-loop containing nucleotide triphosphate hydrolases"/>
    <property type="match status" value="1"/>
</dbReference>
<gene>
    <name evidence="2" type="ORF">SAMN05421785_11372</name>
</gene>
<dbReference type="PANTHER" id="PTHR32182:SF23">
    <property type="entry name" value="ATP BINDING PROTEIN"/>
    <property type="match status" value="1"/>
</dbReference>